<dbReference type="EMBL" id="JASAOG010000057">
    <property type="protein sequence ID" value="KAK0057085.1"/>
    <property type="molecule type" value="Genomic_DNA"/>
</dbReference>
<feature type="non-terminal residue" evidence="1">
    <location>
        <position position="111"/>
    </location>
</feature>
<proteinExistence type="predicted"/>
<gene>
    <name evidence="1" type="ORF">Bpfe_013449</name>
</gene>
<dbReference type="AlphaFoldDB" id="A0AAD8BM44"/>
<evidence type="ECO:0000313" key="1">
    <source>
        <dbReference type="EMBL" id="KAK0057085.1"/>
    </source>
</evidence>
<comment type="caution">
    <text evidence="1">The sequence shown here is derived from an EMBL/GenBank/DDBJ whole genome shotgun (WGS) entry which is preliminary data.</text>
</comment>
<dbReference type="Proteomes" id="UP001233172">
    <property type="component" value="Unassembled WGS sequence"/>
</dbReference>
<feature type="non-terminal residue" evidence="1">
    <location>
        <position position="1"/>
    </location>
</feature>
<sequence>RSVTVRVFLQVEYSNISLWTNTSPVNVLGKSDCALKCLQQDDCYAFGYKITTASCTLGFCVVRSGKFPVSAMKLYQTYEICNLIDGFTILSSVNTSVYMWRSTLKQEINVS</sequence>
<name>A0AAD8BM44_BIOPF</name>
<evidence type="ECO:0000313" key="2">
    <source>
        <dbReference type="Proteomes" id="UP001233172"/>
    </source>
</evidence>
<accession>A0AAD8BM44</accession>
<organism evidence="1 2">
    <name type="scientific">Biomphalaria pfeifferi</name>
    <name type="common">Bloodfluke planorb</name>
    <name type="synonym">Freshwater snail</name>
    <dbReference type="NCBI Taxonomy" id="112525"/>
    <lineage>
        <taxon>Eukaryota</taxon>
        <taxon>Metazoa</taxon>
        <taxon>Spiralia</taxon>
        <taxon>Lophotrochozoa</taxon>
        <taxon>Mollusca</taxon>
        <taxon>Gastropoda</taxon>
        <taxon>Heterobranchia</taxon>
        <taxon>Euthyneura</taxon>
        <taxon>Panpulmonata</taxon>
        <taxon>Hygrophila</taxon>
        <taxon>Lymnaeoidea</taxon>
        <taxon>Planorbidae</taxon>
        <taxon>Biomphalaria</taxon>
    </lineage>
</organism>
<evidence type="ECO:0008006" key="3">
    <source>
        <dbReference type="Google" id="ProtNLM"/>
    </source>
</evidence>
<dbReference type="SUPFAM" id="SSF57414">
    <property type="entry name" value="Hairpin loop containing domain-like"/>
    <property type="match status" value="1"/>
</dbReference>
<reference evidence="1" key="1">
    <citation type="journal article" date="2023" name="PLoS Negl. Trop. Dis.">
        <title>A genome sequence for Biomphalaria pfeifferi, the major vector snail for the human-infecting parasite Schistosoma mansoni.</title>
        <authorList>
            <person name="Bu L."/>
            <person name="Lu L."/>
            <person name="Laidemitt M.R."/>
            <person name="Zhang S.M."/>
            <person name="Mutuku M."/>
            <person name="Mkoji G."/>
            <person name="Steinauer M."/>
            <person name="Loker E.S."/>
        </authorList>
    </citation>
    <scope>NUCLEOTIDE SEQUENCE</scope>
    <source>
        <strain evidence="1">KasaAsao</strain>
    </source>
</reference>
<keyword evidence="2" id="KW-1185">Reference proteome</keyword>
<protein>
    <recommendedName>
        <fullName evidence="3">Apple domain-containing protein</fullName>
    </recommendedName>
</protein>
<reference evidence="1" key="2">
    <citation type="submission" date="2023-04" db="EMBL/GenBank/DDBJ databases">
        <authorList>
            <person name="Bu L."/>
            <person name="Lu L."/>
            <person name="Laidemitt M.R."/>
            <person name="Zhang S.M."/>
            <person name="Mutuku M."/>
            <person name="Mkoji G."/>
            <person name="Steinauer M."/>
            <person name="Loker E.S."/>
        </authorList>
    </citation>
    <scope>NUCLEOTIDE SEQUENCE</scope>
    <source>
        <strain evidence="1">KasaAsao</strain>
        <tissue evidence="1">Whole Snail</tissue>
    </source>
</reference>